<evidence type="ECO:0000259" key="8">
    <source>
        <dbReference type="Pfam" id="PF00561"/>
    </source>
</evidence>
<evidence type="ECO:0000256" key="1">
    <source>
        <dbReference type="ARBA" id="ARBA00004651"/>
    </source>
</evidence>
<dbReference type="Proteomes" id="UP000321083">
    <property type="component" value="Unassembled WGS sequence"/>
</dbReference>
<evidence type="ECO:0000259" key="9">
    <source>
        <dbReference type="Pfam" id="PF09335"/>
    </source>
</evidence>
<dbReference type="PANTHER" id="PTHR12677:SF59">
    <property type="entry name" value="GOLGI APPARATUS MEMBRANE PROTEIN TVP38-RELATED"/>
    <property type="match status" value="1"/>
</dbReference>
<reference evidence="10 11" key="1">
    <citation type="submission" date="2019-08" db="EMBL/GenBank/DDBJ databases">
        <title>100 year-old enigma solved: identification of Planctomyces bekefii, the type genus and species of the phylum Planctomycetes.</title>
        <authorList>
            <person name="Svetlana D.N."/>
            <person name="Overmann J."/>
        </authorList>
    </citation>
    <scope>NUCLEOTIDE SEQUENCE [LARGE SCALE GENOMIC DNA]</scope>
    <source>
        <strain evidence="10">Phe10_nw2017</strain>
    </source>
</reference>
<feature type="region of interest" description="Disordered" evidence="7">
    <location>
        <begin position="459"/>
        <end position="496"/>
    </location>
</feature>
<feature type="transmembrane region" description="Helical" evidence="6">
    <location>
        <begin position="12"/>
        <end position="33"/>
    </location>
</feature>
<dbReference type="EMBL" id="SRHE01000043">
    <property type="protein sequence ID" value="TWW12116.1"/>
    <property type="molecule type" value="Genomic_DNA"/>
</dbReference>
<dbReference type="GO" id="GO:0005886">
    <property type="term" value="C:plasma membrane"/>
    <property type="evidence" value="ECO:0007669"/>
    <property type="project" value="UniProtKB-SubCell"/>
</dbReference>
<keyword evidence="11" id="KW-1185">Reference proteome</keyword>
<dbReference type="InterPro" id="IPR029058">
    <property type="entry name" value="AB_hydrolase_fold"/>
</dbReference>
<dbReference type="PANTHER" id="PTHR12677">
    <property type="entry name" value="GOLGI APPARATUS MEMBRANE PROTEIN TVP38-RELATED"/>
    <property type="match status" value="1"/>
</dbReference>
<comment type="similarity">
    <text evidence="6">Belongs to the TVP38/TMEM64 family.</text>
</comment>
<organism evidence="10 11">
    <name type="scientific">Planctomyces bekefii</name>
    <dbReference type="NCBI Taxonomy" id="1653850"/>
    <lineage>
        <taxon>Bacteria</taxon>
        <taxon>Pseudomonadati</taxon>
        <taxon>Planctomycetota</taxon>
        <taxon>Planctomycetia</taxon>
        <taxon>Planctomycetales</taxon>
        <taxon>Planctomycetaceae</taxon>
        <taxon>Planctomyces</taxon>
    </lineage>
</organism>
<dbReference type="Gene3D" id="3.40.50.1820">
    <property type="entry name" value="alpha/beta hydrolase"/>
    <property type="match status" value="1"/>
</dbReference>
<feature type="transmembrane region" description="Helical" evidence="6">
    <location>
        <begin position="87"/>
        <end position="108"/>
    </location>
</feature>
<dbReference type="SUPFAM" id="SSF53474">
    <property type="entry name" value="alpha/beta-Hydrolases"/>
    <property type="match status" value="1"/>
</dbReference>
<feature type="transmembrane region" description="Helical" evidence="6">
    <location>
        <begin position="194"/>
        <end position="213"/>
    </location>
</feature>
<reference evidence="10 11" key="2">
    <citation type="submission" date="2019-08" db="EMBL/GenBank/DDBJ databases">
        <authorList>
            <person name="Henke P."/>
        </authorList>
    </citation>
    <scope>NUCLEOTIDE SEQUENCE [LARGE SCALE GENOMIC DNA]</scope>
    <source>
        <strain evidence="10">Phe10_nw2017</strain>
    </source>
</reference>
<keyword evidence="3 6" id="KW-0812">Transmembrane</keyword>
<evidence type="ECO:0000256" key="6">
    <source>
        <dbReference type="RuleBase" id="RU366058"/>
    </source>
</evidence>
<feature type="domain" description="AB hydrolase-1" evidence="8">
    <location>
        <begin position="254"/>
        <end position="355"/>
    </location>
</feature>
<gene>
    <name evidence="10" type="ORF">E3A20_03860</name>
</gene>
<feature type="transmembrane region" description="Helical" evidence="6">
    <location>
        <begin position="53"/>
        <end position="75"/>
    </location>
</feature>
<keyword evidence="2 6" id="KW-1003">Cell membrane</keyword>
<dbReference type="Pfam" id="PF00561">
    <property type="entry name" value="Abhydrolase_1"/>
    <property type="match status" value="1"/>
</dbReference>
<dbReference type="AlphaFoldDB" id="A0A5C6MBP7"/>
<dbReference type="InterPro" id="IPR015414">
    <property type="entry name" value="TMEM64"/>
</dbReference>
<keyword evidence="4 6" id="KW-1133">Transmembrane helix</keyword>
<evidence type="ECO:0000256" key="2">
    <source>
        <dbReference type="ARBA" id="ARBA00022475"/>
    </source>
</evidence>
<keyword evidence="5 6" id="KW-0472">Membrane</keyword>
<evidence type="ECO:0000256" key="7">
    <source>
        <dbReference type="SAM" id="MobiDB-lite"/>
    </source>
</evidence>
<feature type="transmembrane region" description="Helical" evidence="6">
    <location>
        <begin position="134"/>
        <end position="156"/>
    </location>
</feature>
<evidence type="ECO:0000256" key="3">
    <source>
        <dbReference type="ARBA" id="ARBA00022692"/>
    </source>
</evidence>
<evidence type="ECO:0000313" key="10">
    <source>
        <dbReference type="EMBL" id="TWW12116.1"/>
    </source>
</evidence>
<feature type="compositionally biased region" description="Polar residues" evidence="7">
    <location>
        <begin position="459"/>
        <end position="470"/>
    </location>
</feature>
<feature type="domain" description="VTT" evidence="9">
    <location>
        <begin position="69"/>
        <end position="180"/>
    </location>
</feature>
<sequence>MKVYSYSKQVKAVVATQVAIFAGAFAIATIFWTHLCDATLESCLADGGFAKPFTFLLLSVIRPFVFTPLLFVAIIGGKAFGTFGGTLLTALGSVFSGLAVFGLTNLLGKKLAKPWLRSNLPATFKFIRSQDYKLVFAARLIPLLPFDLVSFIFGALDFRVRSVAIATFFGALPEAYLFAKLVDPSETLLSSTLWTLFIFGVCVLLPLIFFEFLSRKKGTGMWQLMKAMYNEINYEVQKNNDIVKRAAFSPDKTPVVLLYGFFSSRRAMTVLERMLTARGHQVLSFNLGGLMGTFFTRDILETANFIDYKIKRQIERHGFKKVNIVAHSKGGMVGLWWALKLGGHKYCDKVVTMGTPFCGSRFTYLALLTPLGLIWRDVGQMRPGSRFLKSLHDVEVPDGCTVYCMHSERDGVARGIAGIFRPKHGKERVKAVAMDHISHFEFLYRRDVGDKIHAILSSDGENVSSETNEGASPDALAPANSKGDAPEGPAALPKRA</sequence>
<dbReference type="InterPro" id="IPR000073">
    <property type="entry name" value="AB_hydrolase_1"/>
</dbReference>
<dbReference type="Pfam" id="PF09335">
    <property type="entry name" value="VTT_dom"/>
    <property type="match status" value="1"/>
</dbReference>
<comment type="caution">
    <text evidence="10">The sequence shown here is derived from an EMBL/GenBank/DDBJ whole genome shotgun (WGS) entry which is preliminary data.</text>
</comment>
<evidence type="ECO:0000313" key="11">
    <source>
        <dbReference type="Proteomes" id="UP000321083"/>
    </source>
</evidence>
<dbReference type="InterPro" id="IPR032816">
    <property type="entry name" value="VTT_dom"/>
</dbReference>
<protein>
    <recommendedName>
        <fullName evidence="6">TVP38/TMEM64 family membrane protein</fullName>
    </recommendedName>
</protein>
<name>A0A5C6MBP7_9PLAN</name>
<accession>A0A5C6MBP7</accession>
<comment type="subcellular location">
    <subcellularLocation>
        <location evidence="1 6">Cell membrane</location>
        <topology evidence="1 6">Multi-pass membrane protein</topology>
    </subcellularLocation>
</comment>
<evidence type="ECO:0000256" key="4">
    <source>
        <dbReference type="ARBA" id="ARBA00022989"/>
    </source>
</evidence>
<evidence type="ECO:0000256" key="5">
    <source>
        <dbReference type="ARBA" id="ARBA00023136"/>
    </source>
</evidence>
<proteinExistence type="inferred from homology"/>
<feature type="transmembrane region" description="Helical" evidence="6">
    <location>
        <begin position="163"/>
        <end position="182"/>
    </location>
</feature>